<evidence type="ECO:0000313" key="2">
    <source>
        <dbReference type="EMBL" id="GFS71615.1"/>
    </source>
</evidence>
<sequence length="214" mass="23873">MKEYSNVEFADMHPAYGAADCESSSQQHLLHLGESSDLQAELTKIPNVQVANNIEILTLKDVERAKSENFLLGSRINFNLPEFCSLLKEQFTELLSEEKNAADSETSDCITIPNILIYCFREASRNASGKINASVAKKVDLNSNDADVENNVDSDSSEKENEPTLEEHEARMDEAIGRFVNDTYKLVASTMNKMKNPENTAASAEERNFKKGEK</sequence>
<keyword evidence="3" id="KW-1185">Reference proteome</keyword>
<dbReference type="EMBL" id="BMAW01095747">
    <property type="protein sequence ID" value="GFS71615.1"/>
    <property type="molecule type" value="Genomic_DNA"/>
</dbReference>
<comment type="caution">
    <text evidence="2">The sequence shown here is derived from an EMBL/GenBank/DDBJ whole genome shotgun (WGS) entry which is preliminary data.</text>
</comment>
<feature type="compositionally biased region" description="Polar residues" evidence="1">
    <location>
        <begin position="190"/>
        <end position="202"/>
    </location>
</feature>
<accession>A0A8X6T3Q9</accession>
<evidence type="ECO:0000313" key="3">
    <source>
        <dbReference type="Proteomes" id="UP000887013"/>
    </source>
</evidence>
<reference evidence="2" key="1">
    <citation type="submission" date="2020-08" db="EMBL/GenBank/DDBJ databases">
        <title>Multicomponent nature underlies the extraordinary mechanical properties of spider dragline silk.</title>
        <authorList>
            <person name="Kono N."/>
            <person name="Nakamura H."/>
            <person name="Mori M."/>
            <person name="Yoshida Y."/>
            <person name="Ohtoshi R."/>
            <person name="Malay A.D."/>
            <person name="Moran D.A.P."/>
            <person name="Tomita M."/>
            <person name="Numata K."/>
            <person name="Arakawa K."/>
        </authorList>
    </citation>
    <scope>NUCLEOTIDE SEQUENCE</scope>
</reference>
<dbReference type="Proteomes" id="UP000887013">
    <property type="component" value="Unassembled WGS sequence"/>
</dbReference>
<gene>
    <name evidence="2" type="ORF">NPIL_620441</name>
</gene>
<dbReference type="OrthoDB" id="10336308at2759"/>
<protein>
    <submittedName>
        <fullName evidence="2">Uncharacterized protein</fullName>
    </submittedName>
</protein>
<feature type="region of interest" description="Disordered" evidence="1">
    <location>
        <begin position="190"/>
        <end position="214"/>
    </location>
</feature>
<organism evidence="2 3">
    <name type="scientific">Nephila pilipes</name>
    <name type="common">Giant wood spider</name>
    <name type="synonym">Nephila maculata</name>
    <dbReference type="NCBI Taxonomy" id="299642"/>
    <lineage>
        <taxon>Eukaryota</taxon>
        <taxon>Metazoa</taxon>
        <taxon>Ecdysozoa</taxon>
        <taxon>Arthropoda</taxon>
        <taxon>Chelicerata</taxon>
        <taxon>Arachnida</taxon>
        <taxon>Araneae</taxon>
        <taxon>Araneomorphae</taxon>
        <taxon>Entelegynae</taxon>
        <taxon>Araneoidea</taxon>
        <taxon>Nephilidae</taxon>
        <taxon>Nephila</taxon>
    </lineage>
</organism>
<evidence type="ECO:0000256" key="1">
    <source>
        <dbReference type="SAM" id="MobiDB-lite"/>
    </source>
</evidence>
<proteinExistence type="predicted"/>
<dbReference type="AlphaFoldDB" id="A0A8X6T3Q9"/>
<feature type="region of interest" description="Disordered" evidence="1">
    <location>
        <begin position="145"/>
        <end position="173"/>
    </location>
</feature>
<name>A0A8X6T3Q9_NEPPI</name>
<feature type="compositionally biased region" description="Basic and acidic residues" evidence="1">
    <location>
        <begin position="204"/>
        <end position="214"/>
    </location>
</feature>
<feature type="compositionally biased region" description="Basic and acidic residues" evidence="1">
    <location>
        <begin position="156"/>
        <end position="173"/>
    </location>
</feature>